<name>A0A3N1P8P8_9GAMM</name>
<accession>A0A3N1P8P8</accession>
<dbReference type="AlphaFoldDB" id="A0A3N1P8P8"/>
<protein>
    <submittedName>
        <fullName evidence="1">Uncharacterized protein (DUF924 family)</fullName>
    </submittedName>
</protein>
<dbReference type="Gene3D" id="1.20.58.320">
    <property type="entry name" value="TPR-like"/>
    <property type="match status" value="1"/>
</dbReference>
<gene>
    <name evidence="1" type="ORF">EDC28_108165</name>
</gene>
<comment type="caution">
    <text evidence="1">The sequence shown here is derived from an EMBL/GenBank/DDBJ whole genome shotgun (WGS) entry which is preliminary data.</text>
</comment>
<dbReference type="Proteomes" id="UP000268033">
    <property type="component" value="Unassembled WGS sequence"/>
</dbReference>
<evidence type="ECO:0000313" key="2">
    <source>
        <dbReference type="Proteomes" id="UP000268033"/>
    </source>
</evidence>
<dbReference type="Pfam" id="PF06041">
    <property type="entry name" value="DUF924"/>
    <property type="match status" value="1"/>
</dbReference>
<sequence>MEEYDDILTFWFGLLDDSGMSAPLYQKRWFATDPGLDNELRLLFGADLSAAAKGHHLDWRETPEGRLALILLLDQFSRNIHRGTAQAFAQDHKAQQLVEEGLAIGHDQALAPAQRIFFYMPLMHAEDRALQALGVECFARLLRLVPAAIKPVIEDNLRFACLHRDIIYQFGRFPYRNKVLGRASSPEEQQWLADNPGGFGQG</sequence>
<dbReference type="RefSeq" id="WP_050659327.1">
    <property type="nucleotide sequence ID" value="NZ_JBLXAC010000016.1"/>
</dbReference>
<dbReference type="SUPFAM" id="SSF48452">
    <property type="entry name" value="TPR-like"/>
    <property type="match status" value="1"/>
</dbReference>
<dbReference type="EMBL" id="RJUL01000008">
    <property type="protein sequence ID" value="ROQ23427.1"/>
    <property type="molecule type" value="Genomic_DNA"/>
</dbReference>
<organism evidence="1 2">
    <name type="scientific">Gallaecimonas pentaromativorans</name>
    <dbReference type="NCBI Taxonomy" id="584787"/>
    <lineage>
        <taxon>Bacteria</taxon>
        <taxon>Pseudomonadati</taxon>
        <taxon>Pseudomonadota</taxon>
        <taxon>Gammaproteobacteria</taxon>
        <taxon>Enterobacterales</taxon>
        <taxon>Gallaecimonadaceae</taxon>
        <taxon>Gallaecimonas</taxon>
    </lineage>
</organism>
<dbReference type="STRING" id="584787.GCA_001247655_03870"/>
<reference evidence="1 2" key="1">
    <citation type="submission" date="2018-11" db="EMBL/GenBank/DDBJ databases">
        <title>Genomic Encyclopedia of Type Strains, Phase IV (KMG-IV): sequencing the most valuable type-strain genomes for metagenomic binning, comparative biology and taxonomic classification.</title>
        <authorList>
            <person name="Goeker M."/>
        </authorList>
    </citation>
    <scope>NUCLEOTIDE SEQUENCE [LARGE SCALE GENOMIC DNA]</scope>
    <source>
        <strain evidence="1 2">DSM 21945</strain>
    </source>
</reference>
<keyword evidence="2" id="KW-1185">Reference proteome</keyword>
<dbReference type="InterPro" id="IPR011990">
    <property type="entry name" value="TPR-like_helical_dom_sf"/>
</dbReference>
<dbReference type="InterPro" id="IPR010323">
    <property type="entry name" value="DUF924"/>
</dbReference>
<dbReference type="Gene3D" id="1.25.40.10">
    <property type="entry name" value="Tetratricopeptide repeat domain"/>
    <property type="match status" value="1"/>
</dbReference>
<proteinExistence type="predicted"/>
<evidence type="ECO:0000313" key="1">
    <source>
        <dbReference type="EMBL" id="ROQ23427.1"/>
    </source>
</evidence>